<feature type="region of interest" description="Disordered" evidence="1">
    <location>
        <begin position="143"/>
        <end position="167"/>
    </location>
</feature>
<evidence type="ECO:0000256" key="1">
    <source>
        <dbReference type="SAM" id="MobiDB-lite"/>
    </source>
</evidence>
<sequence length="249" mass="27530">MTAWRLNQRLAVEGRQETLGRRAGTFLGCVAIAPASRVIDIIDALKDAPTSNDGGVHEIAAYVMRNLAGLYPDRLRLEDYLIETVRARLDLVGQSCLYGVFEAFGYMTPAEFYKDPDEGASWTRHPAVADWREVYNREGLTKLAAPGGAADGGSGDAGRHRPPPPPPYLTEEDYARTCAAHPESRVRFLTYAGQNHDSVTNAAQVDYMGWVDDLFNGKEMEPGCSRIDVQPLTDHFQPFLVPYRAARAL</sequence>
<proteinExistence type="predicted"/>
<organism evidence="2 3">
    <name type="scientific">Apiospora saccharicola</name>
    <dbReference type="NCBI Taxonomy" id="335842"/>
    <lineage>
        <taxon>Eukaryota</taxon>
        <taxon>Fungi</taxon>
        <taxon>Dikarya</taxon>
        <taxon>Ascomycota</taxon>
        <taxon>Pezizomycotina</taxon>
        <taxon>Sordariomycetes</taxon>
        <taxon>Xylariomycetidae</taxon>
        <taxon>Amphisphaeriales</taxon>
        <taxon>Apiosporaceae</taxon>
        <taxon>Apiospora</taxon>
    </lineage>
</organism>
<dbReference type="PANTHER" id="PTHR34853">
    <property type="match status" value="1"/>
</dbReference>
<name>A0ABR1WGQ5_9PEZI</name>
<gene>
    <name evidence="2" type="ORF">PG996_001471</name>
</gene>
<dbReference type="EMBL" id="JAQQWM010000001">
    <property type="protein sequence ID" value="KAK8082690.1"/>
    <property type="molecule type" value="Genomic_DNA"/>
</dbReference>
<dbReference type="Proteomes" id="UP001446871">
    <property type="component" value="Unassembled WGS sequence"/>
</dbReference>
<dbReference type="InterPro" id="IPR005152">
    <property type="entry name" value="Lipase_secreted"/>
</dbReference>
<dbReference type="Gene3D" id="3.40.50.1820">
    <property type="entry name" value="alpha/beta hydrolase"/>
    <property type="match status" value="1"/>
</dbReference>
<protein>
    <submittedName>
        <fullName evidence="2">Lipase secreted</fullName>
    </submittedName>
</protein>
<dbReference type="InterPro" id="IPR029058">
    <property type="entry name" value="AB_hydrolase_fold"/>
</dbReference>
<evidence type="ECO:0000313" key="3">
    <source>
        <dbReference type="Proteomes" id="UP001446871"/>
    </source>
</evidence>
<dbReference type="PANTHER" id="PTHR34853:SF1">
    <property type="entry name" value="LIPASE 5"/>
    <property type="match status" value="1"/>
</dbReference>
<keyword evidence="3" id="KW-1185">Reference proteome</keyword>
<comment type="caution">
    <text evidence="2">The sequence shown here is derived from an EMBL/GenBank/DDBJ whole genome shotgun (WGS) entry which is preliminary data.</text>
</comment>
<evidence type="ECO:0000313" key="2">
    <source>
        <dbReference type="EMBL" id="KAK8082690.1"/>
    </source>
</evidence>
<reference evidence="2 3" key="1">
    <citation type="submission" date="2023-01" db="EMBL/GenBank/DDBJ databases">
        <title>Analysis of 21 Apiospora genomes using comparative genomics revels a genus with tremendous synthesis potential of carbohydrate active enzymes and secondary metabolites.</title>
        <authorList>
            <person name="Sorensen T."/>
        </authorList>
    </citation>
    <scope>NUCLEOTIDE SEQUENCE [LARGE SCALE GENOMIC DNA]</scope>
    <source>
        <strain evidence="2 3">CBS 83171</strain>
    </source>
</reference>
<accession>A0ABR1WGQ5</accession>